<reference evidence="3 4" key="1">
    <citation type="submission" date="2016-10" db="EMBL/GenBank/DDBJ databases">
        <authorList>
            <person name="de Groot N.N."/>
        </authorList>
    </citation>
    <scope>NUCLEOTIDE SEQUENCE [LARGE SCALE GENOMIC DNA]</scope>
    <source>
        <strain evidence="3 4">DSM 14858</strain>
    </source>
</reference>
<dbReference type="InterPro" id="IPR051450">
    <property type="entry name" value="Gfo/Idh/MocA_Oxidoreductases"/>
</dbReference>
<dbReference type="InterPro" id="IPR055170">
    <property type="entry name" value="GFO_IDH_MocA-like_dom"/>
</dbReference>
<dbReference type="STRING" id="188906.SAMN04488526_1673"/>
<name>A0A1H7LBT4_9RHOB</name>
<dbReference type="SUPFAM" id="SSF51735">
    <property type="entry name" value="NAD(P)-binding Rossmann-fold domains"/>
    <property type="match status" value="1"/>
</dbReference>
<dbReference type="Gene3D" id="3.30.360.10">
    <property type="entry name" value="Dihydrodipicolinate Reductase, domain 2"/>
    <property type="match status" value="1"/>
</dbReference>
<dbReference type="OrthoDB" id="9792935at2"/>
<dbReference type="Pfam" id="PF22725">
    <property type="entry name" value="GFO_IDH_MocA_C3"/>
    <property type="match status" value="1"/>
</dbReference>
<dbReference type="Gene3D" id="3.40.50.720">
    <property type="entry name" value="NAD(P)-binding Rossmann-like Domain"/>
    <property type="match status" value="1"/>
</dbReference>
<dbReference type="AlphaFoldDB" id="A0A1H7LBT4"/>
<proteinExistence type="predicted"/>
<dbReference type="PANTHER" id="PTHR43377">
    <property type="entry name" value="BILIVERDIN REDUCTASE A"/>
    <property type="match status" value="1"/>
</dbReference>
<dbReference type="SUPFAM" id="SSF55347">
    <property type="entry name" value="Glyceraldehyde-3-phosphate dehydrogenase-like, C-terminal domain"/>
    <property type="match status" value="1"/>
</dbReference>
<gene>
    <name evidence="3" type="ORF">SAMN04488526_1673</name>
</gene>
<accession>A0A1H7LBT4</accession>
<dbReference type="Pfam" id="PF01408">
    <property type="entry name" value="GFO_IDH_MocA"/>
    <property type="match status" value="1"/>
</dbReference>
<feature type="domain" description="Gfo/Idh/MocA-like oxidoreductase N-terminal" evidence="1">
    <location>
        <begin position="10"/>
        <end position="121"/>
    </location>
</feature>
<dbReference type="EMBL" id="FNZQ01000002">
    <property type="protein sequence ID" value="SEK96230.1"/>
    <property type="molecule type" value="Genomic_DNA"/>
</dbReference>
<evidence type="ECO:0000259" key="2">
    <source>
        <dbReference type="Pfam" id="PF22725"/>
    </source>
</evidence>
<dbReference type="InterPro" id="IPR036291">
    <property type="entry name" value="NAD(P)-bd_dom_sf"/>
</dbReference>
<dbReference type="GO" id="GO:0000166">
    <property type="term" value="F:nucleotide binding"/>
    <property type="evidence" value="ECO:0007669"/>
    <property type="project" value="InterPro"/>
</dbReference>
<evidence type="ECO:0000313" key="3">
    <source>
        <dbReference type="EMBL" id="SEK96230.1"/>
    </source>
</evidence>
<dbReference type="InterPro" id="IPR000683">
    <property type="entry name" value="Gfo/Idh/MocA-like_OxRdtase_N"/>
</dbReference>
<protein>
    <submittedName>
        <fullName evidence="3">Predicted dehydrogenase</fullName>
    </submittedName>
</protein>
<keyword evidence="4" id="KW-1185">Reference proteome</keyword>
<evidence type="ECO:0000259" key="1">
    <source>
        <dbReference type="Pfam" id="PF01408"/>
    </source>
</evidence>
<dbReference type="Proteomes" id="UP000199283">
    <property type="component" value="Unassembled WGS sequence"/>
</dbReference>
<dbReference type="PANTHER" id="PTHR43377:SF8">
    <property type="entry name" value="BLR3664 PROTEIN"/>
    <property type="match status" value="1"/>
</dbReference>
<evidence type="ECO:0000313" key="4">
    <source>
        <dbReference type="Proteomes" id="UP000199283"/>
    </source>
</evidence>
<sequence>MADRGGDVTRLLLAGTGLIGARHLAHIEAHPDLILAGIIDPDVARRAHATAPGFANIDAVDVAADGIVIATPTCSHAPLTIAAVKRGWHVLVEKPVADTLGNADAMIAAADAAGVKILVGHHRRHHPRVAKLHEIITSGRLGHPVAANMMWLMRKPDEYFDADWRAGIDGAPIKQNLIHDVDILRWLFGEVTDVLGLASNAIRGAKRPESGGAVLRFNSGVIATLTYSDTTPTPWGFEAGTGENPHIPCTAQDSLRIACTGGGVEFPSLRVWSGSTHWNEKPRPSETPVDEGVPLIRQLEHFAKVIAGRVKPLVDAASARATLDVILRIERTASVT</sequence>
<organism evidence="3 4">
    <name type="scientific">Jannaschia helgolandensis</name>
    <dbReference type="NCBI Taxonomy" id="188906"/>
    <lineage>
        <taxon>Bacteria</taxon>
        <taxon>Pseudomonadati</taxon>
        <taxon>Pseudomonadota</taxon>
        <taxon>Alphaproteobacteria</taxon>
        <taxon>Rhodobacterales</taxon>
        <taxon>Roseobacteraceae</taxon>
        <taxon>Jannaschia</taxon>
    </lineage>
</organism>
<feature type="domain" description="GFO/IDH/MocA-like oxidoreductase" evidence="2">
    <location>
        <begin position="130"/>
        <end position="263"/>
    </location>
</feature>